<dbReference type="KEGG" id="ptkz:JDV02_002112"/>
<gene>
    <name evidence="1" type="ORF">JDV02_002112</name>
</gene>
<dbReference type="AlphaFoldDB" id="A0A9Q8V744"/>
<protein>
    <submittedName>
        <fullName evidence="1">Uncharacterized protein</fullName>
    </submittedName>
</protein>
<dbReference type="EMBL" id="CP086355">
    <property type="protein sequence ID" value="UNI15590.1"/>
    <property type="molecule type" value="Genomic_DNA"/>
</dbReference>
<reference evidence="1" key="1">
    <citation type="submission" date="2021-11" db="EMBL/GenBank/DDBJ databases">
        <title>Purpureocillium_takamizusanense_genome.</title>
        <authorList>
            <person name="Nguyen N.-H."/>
        </authorList>
    </citation>
    <scope>NUCLEOTIDE SEQUENCE</scope>
    <source>
        <strain evidence="1">PT3</strain>
    </source>
</reference>
<name>A0A9Q8V744_9HYPO</name>
<sequence>MTDFSHTLATLQHCVVCGSEISLTYAARPTESWKAHAQPLEHASPPSVPRVPQALVPPGLCSHTFEGQEARLVHAACWHVVARLWGKTEFTAAELDGFLDCARDASPFLPEIRFREAPDRFDVTVDHTLDADDLEGRTSRAETDAQRRFEELCAGLKDEGIKSPVLLGLRRHPLPERLHAFVSRTLASPTDAANKETPALRFWAKVIGLLTSASAGPDAPFSQADSPSRAARVAQALRNIRHGGPSRFPHTANHDVVRANASSILLALQLIPVEDIFEADHALLDGQRPKLQRPRPEPLSSLRPGWPFRLSFLTLRREYYVDNMDFGRRFRVGMKYLRTIDFRFHDDTQQHQHQQRPEQHTLAGGGSYVVPAVRSLCGMQLVRDGIGVFAVHAKDGNDWYTVWQQDPTIKITPHMAALPTSAQWPEGMQKGDLLLVSDTVKDIAVFDQFSQYLRDSGVSC</sequence>
<organism evidence="1 2">
    <name type="scientific">Purpureocillium takamizusanense</name>
    <dbReference type="NCBI Taxonomy" id="2060973"/>
    <lineage>
        <taxon>Eukaryota</taxon>
        <taxon>Fungi</taxon>
        <taxon>Dikarya</taxon>
        <taxon>Ascomycota</taxon>
        <taxon>Pezizomycotina</taxon>
        <taxon>Sordariomycetes</taxon>
        <taxon>Hypocreomycetidae</taxon>
        <taxon>Hypocreales</taxon>
        <taxon>Ophiocordycipitaceae</taxon>
        <taxon>Purpureocillium</taxon>
    </lineage>
</organism>
<evidence type="ECO:0000313" key="1">
    <source>
        <dbReference type="EMBL" id="UNI15590.1"/>
    </source>
</evidence>
<dbReference type="OrthoDB" id="4960298at2759"/>
<dbReference type="RefSeq" id="XP_047839071.1">
    <property type="nucleotide sequence ID" value="XM_047983101.1"/>
</dbReference>
<dbReference type="GeneID" id="72064073"/>
<evidence type="ECO:0000313" key="2">
    <source>
        <dbReference type="Proteomes" id="UP000829364"/>
    </source>
</evidence>
<dbReference type="Proteomes" id="UP000829364">
    <property type="component" value="Chromosome 2"/>
</dbReference>
<proteinExistence type="predicted"/>
<keyword evidence="2" id="KW-1185">Reference proteome</keyword>
<accession>A0A9Q8V744</accession>